<dbReference type="Proteomes" id="UP001596016">
    <property type="component" value="Unassembled WGS sequence"/>
</dbReference>
<evidence type="ECO:0000313" key="1">
    <source>
        <dbReference type="EMBL" id="MFC5386360.1"/>
    </source>
</evidence>
<sequence>MKLAGSIALFHYWNQLRNGRSAPRRTEIEPADIKKLLADTFILEKDLRSEAVFRLAGTRLCTTYGRELKGFGFSLLWRKQDRHLVGEHTQSVFDDHKAMFVSYRALSRTGRKLAFELLALPLISEAQNQRCLGIVTSAHKPFWLGAEPIVDAIINDIKIIDPQVHKTETRKRPAIEPPALVPDALDAASGLAGYGKARRIRHLLVLDGGRDDN</sequence>
<reference evidence="2" key="1">
    <citation type="journal article" date="2019" name="Int. J. Syst. Evol. Microbiol.">
        <title>The Global Catalogue of Microorganisms (GCM) 10K type strain sequencing project: providing services to taxonomists for standard genome sequencing and annotation.</title>
        <authorList>
            <consortium name="The Broad Institute Genomics Platform"/>
            <consortium name="The Broad Institute Genome Sequencing Center for Infectious Disease"/>
            <person name="Wu L."/>
            <person name="Ma J."/>
        </authorList>
    </citation>
    <scope>NUCLEOTIDE SEQUENCE [LARGE SCALE GENOMIC DNA]</scope>
    <source>
        <strain evidence="2">CGMCC 4.1415</strain>
    </source>
</reference>
<proteinExistence type="predicted"/>
<keyword evidence="2" id="KW-1185">Reference proteome</keyword>
<protein>
    <submittedName>
        <fullName evidence="1">PAS domain-containing protein</fullName>
    </submittedName>
</protein>
<dbReference type="Pfam" id="PF07310">
    <property type="entry name" value="PAS_5"/>
    <property type="match status" value="1"/>
</dbReference>
<accession>A0ABW0GXG6</accession>
<name>A0ABW0GXG6_9HYPH</name>
<dbReference type="PIRSF" id="PIRSF031878">
    <property type="entry name" value="UCP031878"/>
    <property type="match status" value="1"/>
</dbReference>
<dbReference type="EMBL" id="JBHSLL010000029">
    <property type="protein sequence ID" value="MFC5386360.1"/>
    <property type="molecule type" value="Genomic_DNA"/>
</dbReference>
<dbReference type="InterPro" id="IPR009922">
    <property type="entry name" value="DUF1457"/>
</dbReference>
<comment type="caution">
    <text evidence="1">The sequence shown here is derived from an EMBL/GenBank/DDBJ whole genome shotgun (WGS) entry which is preliminary data.</text>
</comment>
<dbReference type="RefSeq" id="WP_378229293.1">
    <property type="nucleotide sequence ID" value="NZ_JBHSLL010000029.1"/>
</dbReference>
<evidence type="ECO:0000313" key="2">
    <source>
        <dbReference type="Proteomes" id="UP001596016"/>
    </source>
</evidence>
<gene>
    <name evidence="1" type="ORF">ACFPLB_10315</name>
</gene>
<organism evidence="1 2">
    <name type="scientific">Aquamicrobium segne</name>
    <dbReference type="NCBI Taxonomy" id="469547"/>
    <lineage>
        <taxon>Bacteria</taxon>
        <taxon>Pseudomonadati</taxon>
        <taxon>Pseudomonadota</taxon>
        <taxon>Alphaproteobacteria</taxon>
        <taxon>Hyphomicrobiales</taxon>
        <taxon>Phyllobacteriaceae</taxon>
        <taxon>Aquamicrobium</taxon>
    </lineage>
</organism>